<dbReference type="PROSITE" id="PS50853">
    <property type="entry name" value="FN3"/>
    <property type="match status" value="1"/>
</dbReference>
<accession>A0AAN8DEL3</accession>
<dbReference type="Gene3D" id="2.60.40.10">
    <property type="entry name" value="Immunoglobulins"/>
    <property type="match status" value="2"/>
</dbReference>
<evidence type="ECO:0000313" key="4">
    <source>
        <dbReference type="EMBL" id="KAK5920275.1"/>
    </source>
</evidence>
<dbReference type="Pfam" id="PF00041">
    <property type="entry name" value="fn3"/>
    <property type="match status" value="1"/>
</dbReference>
<dbReference type="InterPro" id="IPR036179">
    <property type="entry name" value="Ig-like_dom_sf"/>
</dbReference>
<reference evidence="4 5" key="1">
    <citation type="journal article" date="2023" name="Mol. Biol. Evol.">
        <title>Genomics of Secondarily Temperate Adaptation in the Only Non-Antarctic Icefish.</title>
        <authorList>
            <person name="Rivera-Colon A.G."/>
            <person name="Rayamajhi N."/>
            <person name="Minhas B.F."/>
            <person name="Madrigal G."/>
            <person name="Bilyk K.T."/>
            <person name="Yoon V."/>
            <person name="Hune M."/>
            <person name="Gregory S."/>
            <person name="Cheng C.H.C."/>
            <person name="Catchen J.M."/>
        </authorList>
    </citation>
    <scope>NUCLEOTIDE SEQUENCE [LARGE SCALE GENOMIC DNA]</scope>
    <source>
        <tissue evidence="4">White muscle</tissue>
    </source>
</reference>
<dbReference type="PRINTS" id="PR00014">
    <property type="entry name" value="FNTYPEIII"/>
</dbReference>
<dbReference type="SUPFAM" id="SSF48726">
    <property type="entry name" value="Immunoglobulin"/>
    <property type="match status" value="1"/>
</dbReference>
<dbReference type="Pfam" id="PF07679">
    <property type="entry name" value="I-set"/>
    <property type="match status" value="1"/>
</dbReference>
<dbReference type="PANTHER" id="PTHR14340">
    <property type="entry name" value="MICROFIBRIL-ASSOCIATED GLYCOPROTEIN 3"/>
    <property type="match status" value="1"/>
</dbReference>
<dbReference type="FunFam" id="2.60.40.10:FF:000012">
    <property type="entry name" value="titin isoform X1"/>
    <property type="match status" value="1"/>
</dbReference>
<evidence type="ECO:0000256" key="2">
    <source>
        <dbReference type="ARBA" id="ARBA00023319"/>
    </source>
</evidence>
<feature type="domain" description="Fibronectin type-III" evidence="3">
    <location>
        <begin position="117"/>
        <end position="210"/>
    </location>
</feature>
<comment type="caution">
    <text evidence="4">The sequence shown here is derived from an EMBL/GenBank/DDBJ whole genome shotgun (WGS) entry which is preliminary data.</text>
</comment>
<gene>
    <name evidence="4" type="ORF">CgunFtcFv8_024101</name>
</gene>
<dbReference type="InterPro" id="IPR013098">
    <property type="entry name" value="Ig_I-set"/>
</dbReference>
<name>A0AAN8DEL3_CHAGU</name>
<dbReference type="Proteomes" id="UP001331515">
    <property type="component" value="Unassembled WGS sequence"/>
</dbReference>
<dbReference type="InterPro" id="IPR036116">
    <property type="entry name" value="FN3_sf"/>
</dbReference>
<keyword evidence="5" id="KW-1185">Reference proteome</keyword>
<organism evidence="4 5">
    <name type="scientific">Champsocephalus gunnari</name>
    <name type="common">Mackerel icefish</name>
    <dbReference type="NCBI Taxonomy" id="52237"/>
    <lineage>
        <taxon>Eukaryota</taxon>
        <taxon>Metazoa</taxon>
        <taxon>Chordata</taxon>
        <taxon>Craniata</taxon>
        <taxon>Vertebrata</taxon>
        <taxon>Euteleostomi</taxon>
        <taxon>Actinopterygii</taxon>
        <taxon>Neopterygii</taxon>
        <taxon>Teleostei</taxon>
        <taxon>Neoteleostei</taxon>
        <taxon>Acanthomorphata</taxon>
        <taxon>Eupercaria</taxon>
        <taxon>Perciformes</taxon>
        <taxon>Notothenioidei</taxon>
        <taxon>Channichthyidae</taxon>
        <taxon>Champsocephalus</taxon>
    </lineage>
</organism>
<dbReference type="InterPro" id="IPR003961">
    <property type="entry name" value="FN3_dom"/>
</dbReference>
<evidence type="ECO:0000256" key="1">
    <source>
        <dbReference type="ARBA" id="ARBA00022737"/>
    </source>
</evidence>
<protein>
    <recommendedName>
        <fullName evidence="3">Fibronectin type-III domain-containing protein</fullName>
    </recommendedName>
</protein>
<evidence type="ECO:0000313" key="5">
    <source>
        <dbReference type="Proteomes" id="UP001331515"/>
    </source>
</evidence>
<evidence type="ECO:0000259" key="3">
    <source>
        <dbReference type="PROSITE" id="PS50853"/>
    </source>
</evidence>
<dbReference type="EMBL" id="JAURVH010001523">
    <property type="protein sequence ID" value="KAK5920275.1"/>
    <property type="molecule type" value="Genomic_DNA"/>
</dbReference>
<dbReference type="SMART" id="SM00060">
    <property type="entry name" value="FN3"/>
    <property type="match status" value="1"/>
</dbReference>
<dbReference type="AlphaFoldDB" id="A0AAN8DEL3"/>
<keyword evidence="1" id="KW-0677">Repeat</keyword>
<proteinExistence type="predicted"/>
<dbReference type="FunFam" id="2.60.40.10:FF:000031">
    <property type="entry name" value="Myosin-binding protein C, slow type"/>
    <property type="match status" value="1"/>
</dbReference>
<keyword evidence="2" id="KW-0393">Immunoglobulin domain</keyword>
<dbReference type="InterPro" id="IPR013783">
    <property type="entry name" value="Ig-like_fold"/>
</dbReference>
<dbReference type="SUPFAM" id="SSF49265">
    <property type="entry name" value="Fibronectin type III"/>
    <property type="match status" value="1"/>
</dbReference>
<dbReference type="PANTHER" id="PTHR14340:SF9">
    <property type="entry name" value="FIBRONECTIN TYPE-III DOMAIN-CONTAINING PROTEIN"/>
    <property type="match status" value="1"/>
</dbReference>
<dbReference type="CDD" id="cd00063">
    <property type="entry name" value="FN3"/>
    <property type="match status" value="1"/>
</dbReference>
<sequence>MTLTLLTSLLSRVPTEAPEFDLKNYPKNTVYVKAGSDLTFELPLSGRPTPKVTMSKNNVQIKPSKRLLAEVTPDSLIITLNESISSDAGRYEVTASNAGGTTKIFLIFVVLDRPGPPIGPVEVGEVGETTVCLKWACPEYDGGSPVTNYTVMRRQTSTPNWTEVSSSIARSAIKATKLTKDEEYQFRIRAQNRFGFSDHIDTKPILIKLPYSKCAR</sequence>